<comment type="subcellular location">
    <subcellularLocation>
        <location evidence="1">Cell membrane</location>
        <topology evidence="1">Multi-pass membrane protein</topology>
    </subcellularLocation>
</comment>
<evidence type="ECO:0000256" key="3">
    <source>
        <dbReference type="ARBA" id="ARBA00022692"/>
    </source>
</evidence>
<feature type="domain" description="ABC3 transporter permease C-terminal" evidence="7">
    <location>
        <begin position="659"/>
        <end position="773"/>
    </location>
</feature>
<feature type="transmembrane region" description="Helical" evidence="6">
    <location>
        <begin position="331"/>
        <end position="357"/>
    </location>
</feature>
<evidence type="ECO:0000256" key="6">
    <source>
        <dbReference type="SAM" id="Phobius"/>
    </source>
</evidence>
<feature type="transmembrane region" description="Helical" evidence="6">
    <location>
        <begin position="701"/>
        <end position="724"/>
    </location>
</feature>
<reference evidence="9 10" key="1">
    <citation type="submission" date="2020-08" db="EMBL/GenBank/DDBJ databases">
        <title>Genome public.</title>
        <authorList>
            <person name="Liu C."/>
            <person name="Sun Q."/>
        </authorList>
    </citation>
    <scope>NUCLEOTIDE SEQUENCE [LARGE SCALE GENOMIC DNA]</scope>
    <source>
        <strain evidence="9 10">BX2</strain>
    </source>
</reference>
<name>A0ABR7E450_9BACT</name>
<sequence>MSNLLNLKSFFKFLGRNKGYTAIDLFGLSVSLMFVILIATYVTGELMTDRYHEKADRIYVLGNGEYTGSAYRIGYRLEERYPEIEKVCHVMTRVFDNTPLKNGENNLTANLMLADTTFFDFFNFPLVKGNWEQALAAKDYAVISESFANRYFGNEDPMGKTIRINDNLSLIVNAVMKDIRYSVIPDEDILFRIDNVDAIGKGMFDNYNSVGAVNVFVMEREGADISSRSDDIRDWFKTFFKIYEKGSFKEVNFVPLKKLYFWEQSNPFGMFTIERGNWQFVMILLSVGLLILLFAVINYVNLTVAQTGFRAKEMATRRLLGSSRKELFSRLIMESTLLTTISFFAGLLLAFFFAPFASNLLQKQVDLVDMITPLNGMIVIVLIVLIGFISGLLPAIVISNAKPIEVVRGTFRKQTKMVFSKFFIVFQNTITICLIAAAVTMFLQVKYLIKAPLGYNSVNILNINGEEMPDKNMAYTLVNELKQLSCVSRVGIGYGTPFNMGMNYTARYDNKSISFQGIRCDKEYFDILGFKTLRDNHVADPVKYFLSEGSMKALELNEDATDFDFNVWGKHPIAGIVKDFQLRNVMLENKPVIVMLHENKEDFSPHDIVVEVNGEPFAARQEVAAVYKKLARMDFDGKFLDEQIEESFAVQTRTSTIVMIFAAIAILISLLGLLAMSTYFIQQRAAEIAVRKVFGSTNAQVLLRLVKAFLTYVAVAFIIAIPLIWHFMNGWLTGYSYRITLSPWIYAVAGLFCLIISFITVFIQSYQAATANPIESIKDN</sequence>
<evidence type="ECO:0000256" key="2">
    <source>
        <dbReference type="ARBA" id="ARBA00022475"/>
    </source>
</evidence>
<evidence type="ECO:0000256" key="1">
    <source>
        <dbReference type="ARBA" id="ARBA00004651"/>
    </source>
</evidence>
<keyword evidence="10" id="KW-1185">Reference proteome</keyword>
<protein>
    <submittedName>
        <fullName evidence="9">ABC transporter permease</fullName>
    </submittedName>
</protein>
<evidence type="ECO:0000256" key="5">
    <source>
        <dbReference type="ARBA" id="ARBA00023136"/>
    </source>
</evidence>
<dbReference type="InterPro" id="IPR025857">
    <property type="entry name" value="MacB_PCD"/>
</dbReference>
<dbReference type="RefSeq" id="WP_128134200.1">
    <property type="nucleotide sequence ID" value="NZ_JACOOI010000019.1"/>
</dbReference>
<evidence type="ECO:0000256" key="4">
    <source>
        <dbReference type="ARBA" id="ARBA00022989"/>
    </source>
</evidence>
<dbReference type="Pfam" id="PF12704">
    <property type="entry name" value="MacB_PCD"/>
    <property type="match status" value="1"/>
</dbReference>
<evidence type="ECO:0000259" key="7">
    <source>
        <dbReference type="Pfam" id="PF02687"/>
    </source>
</evidence>
<evidence type="ECO:0000313" key="9">
    <source>
        <dbReference type="EMBL" id="MBC5644534.1"/>
    </source>
</evidence>
<organism evidence="9 10">
    <name type="scientific">Parabacteroides segnis</name>
    <dbReference type="NCBI Taxonomy" id="2763058"/>
    <lineage>
        <taxon>Bacteria</taxon>
        <taxon>Pseudomonadati</taxon>
        <taxon>Bacteroidota</taxon>
        <taxon>Bacteroidia</taxon>
        <taxon>Bacteroidales</taxon>
        <taxon>Tannerellaceae</taxon>
        <taxon>Parabacteroides</taxon>
    </lineage>
</organism>
<dbReference type="Pfam" id="PF02687">
    <property type="entry name" value="FtsX"/>
    <property type="match status" value="2"/>
</dbReference>
<feature type="transmembrane region" description="Helical" evidence="6">
    <location>
        <begin position="744"/>
        <end position="763"/>
    </location>
</feature>
<feature type="transmembrane region" description="Helical" evidence="6">
    <location>
        <begin position="657"/>
        <end position="681"/>
    </location>
</feature>
<feature type="transmembrane region" description="Helical" evidence="6">
    <location>
        <begin position="377"/>
        <end position="401"/>
    </location>
</feature>
<feature type="transmembrane region" description="Helical" evidence="6">
    <location>
        <begin position="422"/>
        <end position="443"/>
    </location>
</feature>
<keyword evidence="2" id="KW-1003">Cell membrane</keyword>
<feature type="domain" description="MacB-like periplasmic core" evidence="8">
    <location>
        <begin position="22"/>
        <end position="233"/>
    </location>
</feature>
<dbReference type="EMBL" id="JACOOI010000019">
    <property type="protein sequence ID" value="MBC5644534.1"/>
    <property type="molecule type" value="Genomic_DNA"/>
</dbReference>
<dbReference type="Proteomes" id="UP000644010">
    <property type="component" value="Unassembled WGS sequence"/>
</dbReference>
<dbReference type="PANTHER" id="PTHR30572">
    <property type="entry name" value="MEMBRANE COMPONENT OF TRANSPORTER-RELATED"/>
    <property type="match status" value="1"/>
</dbReference>
<feature type="domain" description="ABC3 transporter permease C-terminal" evidence="7">
    <location>
        <begin position="286"/>
        <end position="403"/>
    </location>
</feature>
<evidence type="ECO:0000313" key="10">
    <source>
        <dbReference type="Proteomes" id="UP000644010"/>
    </source>
</evidence>
<dbReference type="PANTHER" id="PTHR30572:SF18">
    <property type="entry name" value="ABC-TYPE MACROLIDE FAMILY EXPORT SYSTEM PERMEASE COMPONENT 2"/>
    <property type="match status" value="1"/>
</dbReference>
<keyword evidence="4 6" id="KW-1133">Transmembrane helix</keyword>
<gene>
    <name evidence="9" type="ORF">H8S77_16775</name>
</gene>
<dbReference type="InterPro" id="IPR003838">
    <property type="entry name" value="ABC3_permease_C"/>
</dbReference>
<proteinExistence type="predicted"/>
<dbReference type="InterPro" id="IPR050250">
    <property type="entry name" value="Macrolide_Exporter_MacB"/>
</dbReference>
<evidence type="ECO:0000259" key="8">
    <source>
        <dbReference type="Pfam" id="PF12704"/>
    </source>
</evidence>
<keyword evidence="3 6" id="KW-0812">Transmembrane</keyword>
<comment type="caution">
    <text evidence="9">The sequence shown here is derived from an EMBL/GenBank/DDBJ whole genome shotgun (WGS) entry which is preliminary data.</text>
</comment>
<feature type="transmembrane region" description="Helical" evidence="6">
    <location>
        <begin position="278"/>
        <end position="300"/>
    </location>
</feature>
<keyword evidence="5 6" id="KW-0472">Membrane</keyword>
<accession>A0ABR7E450</accession>
<feature type="transmembrane region" description="Helical" evidence="6">
    <location>
        <begin position="21"/>
        <end position="42"/>
    </location>
</feature>